<keyword evidence="4" id="KW-1185">Reference proteome</keyword>
<reference evidence="3 4" key="1">
    <citation type="journal article" date="2023" name="Int. J. Syst. Evol. Microbiol.">
        <title>Methylocystis iwaonis sp. nov., a type II methane-oxidizing bacterium from surface soil of a rice paddy field in Japan, and emended description of the genus Methylocystis (ex Whittenbury et al. 1970) Bowman et al. 1993.</title>
        <authorList>
            <person name="Kaise H."/>
            <person name="Sawadogo J.B."/>
            <person name="Alam M.S."/>
            <person name="Ueno C."/>
            <person name="Dianou D."/>
            <person name="Shinjo R."/>
            <person name="Asakawa S."/>
        </authorList>
    </citation>
    <scope>NUCLEOTIDE SEQUENCE [LARGE SCALE GENOMIC DNA]</scope>
    <source>
        <strain evidence="3 4">SS37A-Re</strain>
    </source>
</reference>
<dbReference type="SUPFAM" id="SSF53850">
    <property type="entry name" value="Periplasmic binding protein-like II"/>
    <property type="match status" value="1"/>
</dbReference>
<dbReference type="Gene3D" id="3.40.190.10">
    <property type="entry name" value="Periplasmic binding protein-like II"/>
    <property type="match status" value="2"/>
</dbReference>
<evidence type="ECO:0000256" key="1">
    <source>
        <dbReference type="SAM" id="MobiDB-lite"/>
    </source>
</evidence>
<sequence length="290" mass="30962">MRISRVRHIVAMSLLLSPLPPCAAEEVPGDPSLHIHAAGSLGGALRAIAAQYQLETGEKITMVFGPSGLLREGIEKGNEAHLFLSADRQHPERLAAEGKAAAPVIFVRNTLCATARADHTLTTDGLLDYMLDPATKIGTSTPKADPGGDYAMALFAKAETVHKGAEQILREKARALVGGALPKPSDMQPKAGGEQGAPAPTKQFLLNGTVDLFIGYCSRRETRRDPDLISVPAPKALAVRADYALALLRDKSPERQAAAARFALYLMTPRAQAIFADYNFTPIVAPSHLD</sequence>
<dbReference type="Proteomes" id="UP001317629">
    <property type="component" value="Plasmid pSS37A-Re-2"/>
</dbReference>
<feature type="region of interest" description="Disordered" evidence="1">
    <location>
        <begin position="180"/>
        <end position="200"/>
    </location>
</feature>
<accession>A0ABM8EEF3</accession>
<name>A0ABM8EEF3_9HYPH</name>
<evidence type="ECO:0000256" key="2">
    <source>
        <dbReference type="SAM" id="SignalP"/>
    </source>
</evidence>
<geneLocation type="plasmid" evidence="3 4">
    <name>pSS37A-Re-2</name>
</geneLocation>
<organism evidence="3 4">
    <name type="scientific">Methylocystis iwaonis</name>
    <dbReference type="NCBI Taxonomy" id="2885079"/>
    <lineage>
        <taxon>Bacteria</taxon>
        <taxon>Pseudomonadati</taxon>
        <taxon>Pseudomonadota</taxon>
        <taxon>Alphaproteobacteria</taxon>
        <taxon>Hyphomicrobiales</taxon>
        <taxon>Methylocystaceae</taxon>
        <taxon>Methylocystis</taxon>
    </lineage>
</organism>
<evidence type="ECO:0000313" key="3">
    <source>
        <dbReference type="EMBL" id="BDV36422.1"/>
    </source>
</evidence>
<dbReference type="PANTHER" id="PTHR30632:SF0">
    <property type="entry name" value="SULFATE-BINDING PROTEIN"/>
    <property type="match status" value="1"/>
</dbReference>
<feature type="chain" id="PRO_5047080564" evidence="2">
    <location>
        <begin position="24"/>
        <end position="290"/>
    </location>
</feature>
<gene>
    <name evidence="3" type="ORF">SS37A_39520</name>
</gene>
<proteinExistence type="predicted"/>
<keyword evidence="3" id="KW-0614">Plasmid</keyword>
<dbReference type="InterPro" id="IPR050682">
    <property type="entry name" value="ModA/WtpA"/>
</dbReference>
<keyword evidence="2" id="KW-0732">Signal</keyword>
<protein>
    <submittedName>
        <fullName evidence="3">ABC transporter substrate-binding protein</fullName>
    </submittedName>
</protein>
<dbReference type="Pfam" id="PF13531">
    <property type="entry name" value="SBP_bac_11"/>
    <property type="match status" value="1"/>
</dbReference>
<evidence type="ECO:0000313" key="4">
    <source>
        <dbReference type="Proteomes" id="UP001317629"/>
    </source>
</evidence>
<dbReference type="PANTHER" id="PTHR30632">
    <property type="entry name" value="MOLYBDATE-BINDING PERIPLASMIC PROTEIN"/>
    <property type="match status" value="1"/>
</dbReference>
<feature type="signal peptide" evidence="2">
    <location>
        <begin position="1"/>
        <end position="23"/>
    </location>
</feature>
<dbReference type="EMBL" id="AP027144">
    <property type="protein sequence ID" value="BDV36422.1"/>
    <property type="molecule type" value="Genomic_DNA"/>
</dbReference>
<dbReference type="RefSeq" id="WP_281932527.1">
    <property type="nucleotide sequence ID" value="NZ_AP027144.1"/>
</dbReference>